<keyword evidence="1" id="KW-0349">Heme</keyword>
<sequence length="350" mass="36532">MTGKLKIFTAVWLVLSLTVSSALLMAEFFVKTFGTTSSVKEDFVAATETANSDLISDAPGEVQMIVLTAELVGKHATESDCWMIIDGSVYSFTKFLVDHPGGTEAMKPFCGKDGSVGFATQGKNPGEKHSSVAFGMLNQYLIGKLGQSIPGPRKTIAPNTDSGTVLIPTRPPVAASSPSSISAPANLTLTASEVAKHNNPGNCWLIISGRVYNVTGYITAHPGGSAEITRVCGQDATTAFQTQDGKGSHSNTAFNLLAGYLLGNLDSTVSNVSVITDPPTANTAPATNDGENSSSNTSLPSAVTGKYPTATYLKGEYEDDGSWEGKVSVNGSCRSIKVSADGAIKQDERC</sequence>
<reference evidence="7 8" key="1">
    <citation type="journal article" date="2016" name="Nat. Commun.">
        <title>Thousands of microbial genomes shed light on interconnected biogeochemical processes in an aquifer system.</title>
        <authorList>
            <person name="Anantharaman K."/>
            <person name="Brown C.T."/>
            <person name="Hug L.A."/>
            <person name="Sharon I."/>
            <person name="Castelle C.J."/>
            <person name="Probst A.J."/>
            <person name="Thomas B.C."/>
            <person name="Singh A."/>
            <person name="Wilkins M.J."/>
            <person name="Karaoz U."/>
            <person name="Brodie E.L."/>
            <person name="Williams K.H."/>
            <person name="Hubbard S.S."/>
            <person name="Banfield J.F."/>
        </authorList>
    </citation>
    <scope>NUCLEOTIDE SEQUENCE [LARGE SCALE GENOMIC DNA]</scope>
</reference>
<dbReference type="PROSITE" id="PS50255">
    <property type="entry name" value="CYTOCHROME_B5_2"/>
    <property type="match status" value="2"/>
</dbReference>
<dbReference type="SUPFAM" id="SSF55856">
    <property type="entry name" value="Cytochrome b5-like heme/steroid binding domain"/>
    <property type="match status" value="2"/>
</dbReference>
<feature type="domain" description="Cytochrome b5 heme-binding" evidence="6">
    <location>
        <begin position="64"/>
        <end position="146"/>
    </location>
</feature>
<comment type="caution">
    <text evidence="7">The sequence shown here is derived from an EMBL/GenBank/DDBJ whole genome shotgun (WGS) entry which is preliminary data.</text>
</comment>
<dbReference type="InterPro" id="IPR001199">
    <property type="entry name" value="Cyt_B5-like_heme/steroid-bd"/>
</dbReference>
<dbReference type="AlphaFoldDB" id="A0A1F4ZWD5"/>
<feature type="domain" description="Cytochrome b5 heme-binding" evidence="6">
    <location>
        <begin position="186"/>
        <end position="266"/>
    </location>
</feature>
<evidence type="ECO:0000256" key="2">
    <source>
        <dbReference type="ARBA" id="ARBA00022723"/>
    </source>
</evidence>
<protein>
    <recommendedName>
        <fullName evidence="6">Cytochrome b5 heme-binding domain-containing protein</fullName>
    </recommendedName>
</protein>
<accession>A0A1F4ZWD5</accession>
<organism evidence="7 8">
    <name type="scientific">Candidatus Amesbacteria bacterium RIFOXYB1_FULL_44_23</name>
    <dbReference type="NCBI Taxonomy" id="1797263"/>
    <lineage>
        <taxon>Bacteria</taxon>
        <taxon>Candidatus Amesiibacteriota</taxon>
    </lineage>
</organism>
<comment type="similarity">
    <text evidence="4">Belongs to the cytochrome b5 family.</text>
</comment>
<evidence type="ECO:0000313" key="8">
    <source>
        <dbReference type="Proteomes" id="UP000176424"/>
    </source>
</evidence>
<dbReference type="PROSITE" id="PS00191">
    <property type="entry name" value="CYTOCHROME_B5_1"/>
    <property type="match status" value="2"/>
</dbReference>
<gene>
    <name evidence="7" type="ORF">A2397_00190</name>
</gene>
<dbReference type="GO" id="GO:0016020">
    <property type="term" value="C:membrane"/>
    <property type="evidence" value="ECO:0007669"/>
    <property type="project" value="TreeGrafter"/>
</dbReference>
<dbReference type="GO" id="GO:0046872">
    <property type="term" value="F:metal ion binding"/>
    <property type="evidence" value="ECO:0007669"/>
    <property type="project" value="UniProtKB-KW"/>
</dbReference>
<name>A0A1F4ZWD5_9BACT</name>
<feature type="region of interest" description="Disordered" evidence="5">
    <location>
        <begin position="280"/>
        <end position="302"/>
    </location>
</feature>
<feature type="compositionally biased region" description="Polar residues" evidence="5">
    <location>
        <begin position="290"/>
        <end position="301"/>
    </location>
</feature>
<dbReference type="InterPro" id="IPR018506">
    <property type="entry name" value="Cyt_B5_heme-BS"/>
</dbReference>
<dbReference type="InterPro" id="IPR036400">
    <property type="entry name" value="Cyt_B5-like_heme/steroid_sf"/>
</dbReference>
<dbReference type="GO" id="GO:0020037">
    <property type="term" value="F:heme binding"/>
    <property type="evidence" value="ECO:0007669"/>
    <property type="project" value="InterPro"/>
</dbReference>
<evidence type="ECO:0000256" key="5">
    <source>
        <dbReference type="SAM" id="MobiDB-lite"/>
    </source>
</evidence>
<proteinExistence type="inferred from homology"/>
<dbReference type="EMBL" id="MEXR01000001">
    <property type="protein sequence ID" value="OGD10675.1"/>
    <property type="molecule type" value="Genomic_DNA"/>
</dbReference>
<dbReference type="Gene3D" id="3.10.120.10">
    <property type="entry name" value="Cytochrome b5-like heme/steroid binding domain"/>
    <property type="match status" value="2"/>
</dbReference>
<dbReference type="Proteomes" id="UP000176424">
    <property type="component" value="Unassembled WGS sequence"/>
</dbReference>
<keyword evidence="2" id="KW-0479">Metal-binding</keyword>
<dbReference type="PANTHER" id="PTHR19359:SF95">
    <property type="entry name" value="CYTOCHROME B5 TYPE B"/>
    <property type="match status" value="1"/>
</dbReference>
<dbReference type="STRING" id="1797263.A2397_00190"/>
<dbReference type="InterPro" id="IPR050668">
    <property type="entry name" value="Cytochrome_b5"/>
</dbReference>
<evidence type="ECO:0000259" key="6">
    <source>
        <dbReference type="PROSITE" id="PS50255"/>
    </source>
</evidence>
<evidence type="ECO:0000256" key="1">
    <source>
        <dbReference type="ARBA" id="ARBA00022617"/>
    </source>
</evidence>
<dbReference type="SMART" id="SM01117">
    <property type="entry name" value="Cyt-b5"/>
    <property type="match status" value="2"/>
</dbReference>
<dbReference type="PANTHER" id="PTHR19359">
    <property type="entry name" value="CYTOCHROME B5"/>
    <property type="match status" value="1"/>
</dbReference>
<evidence type="ECO:0000256" key="4">
    <source>
        <dbReference type="ARBA" id="ARBA00038168"/>
    </source>
</evidence>
<feature type="compositionally biased region" description="Low complexity" evidence="5">
    <location>
        <begin position="280"/>
        <end position="289"/>
    </location>
</feature>
<keyword evidence="3" id="KW-0408">Iron</keyword>
<dbReference type="Pfam" id="PF00173">
    <property type="entry name" value="Cyt-b5"/>
    <property type="match status" value="2"/>
</dbReference>
<evidence type="ECO:0000313" key="7">
    <source>
        <dbReference type="EMBL" id="OGD10675.1"/>
    </source>
</evidence>
<evidence type="ECO:0000256" key="3">
    <source>
        <dbReference type="ARBA" id="ARBA00023004"/>
    </source>
</evidence>